<evidence type="ECO:0000313" key="3">
    <source>
        <dbReference type="Proteomes" id="UP000308705"/>
    </source>
</evidence>
<dbReference type="OrthoDB" id="3541824at2"/>
<gene>
    <name evidence="2" type="ORF">FDA94_16965</name>
</gene>
<evidence type="ECO:0000256" key="1">
    <source>
        <dbReference type="SAM" id="SignalP"/>
    </source>
</evidence>
<organism evidence="2 3">
    <name type="scientific">Herbidospora galbida</name>
    <dbReference type="NCBI Taxonomy" id="2575442"/>
    <lineage>
        <taxon>Bacteria</taxon>
        <taxon>Bacillati</taxon>
        <taxon>Actinomycetota</taxon>
        <taxon>Actinomycetes</taxon>
        <taxon>Streptosporangiales</taxon>
        <taxon>Streptosporangiaceae</taxon>
        <taxon>Herbidospora</taxon>
    </lineage>
</organism>
<keyword evidence="3" id="KW-1185">Reference proteome</keyword>
<sequence>MRRRSAVAAVFTVALLAAPASAAAGGPVTTLTPGGGQATFDRSGDQGVLDVWDTEADGQAVRTYIGVGGVGQGYDENTGGAGTVVRHYLKAADVALQTCRQTGSFVSDCGAVGG</sequence>
<dbReference type="AlphaFoldDB" id="A0A4U3MDU3"/>
<reference evidence="2 3" key="1">
    <citation type="submission" date="2019-04" db="EMBL/GenBank/DDBJ databases">
        <title>Herbidospora sp. NEAU-GS14.nov., a novel actinomycete isolated from soil.</title>
        <authorList>
            <person name="Han L."/>
        </authorList>
    </citation>
    <scope>NUCLEOTIDE SEQUENCE [LARGE SCALE GENOMIC DNA]</scope>
    <source>
        <strain evidence="2 3">NEAU-GS14</strain>
    </source>
</reference>
<dbReference type="Proteomes" id="UP000308705">
    <property type="component" value="Unassembled WGS sequence"/>
</dbReference>
<feature type="signal peptide" evidence="1">
    <location>
        <begin position="1"/>
        <end position="22"/>
    </location>
</feature>
<dbReference type="RefSeq" id="WP_137248035.1">
    <property type="nucleotide sequence ID" value="NZ_SZQA01000015.1"/>
</dbReference>
<dbReference type="EMBL" id="SZQA01000015">
    <property type="protein sequence ID" value="TKK87518.1"/>
    <property type="molecule type" value="Genomic_DNA"/>
</dbReference>
<comment type="caution">
    <text evidence="2">The sequence shown here is derived from an EMBL/GenBank/DDBJ whole genome shotgun (WGS) entry which is preliminary data.</text>
</comment>
<evidence type="ECO:0000313" key="2">
    <source>
        <dbReference type="EMBL" id="TKK87518.1"/>
    </source>
</evidence>
<proteinExistence type="predicted"/>
<keyword evidence="1" id="KW-0732">Signal</keyword>
<name>A0A4U3MDU3_9ACTN</name>
<accession>A0A4U3MDU3</accession>
<feature type="chain" id="PRO_5020389433" evidence="1">
    <location>
        <begin position="23"/>
        <end position="114"/>
    </location>
</feature>
<protein>
    <submittedName>
        <fullName evidence="2">Uncharacterized protein</fullName>
    </submittedName>
</protein>